<dbReference type="InterPro" id="IPR040982">
    <property type="entry name" value="DNA_pol3_finger"/>
</dbReference>
<comment type="caution">
    <text evidence="10">The sequence shown here is derived from an EMBL/GenBank/DDBJ whole genome shotgun (WGS) entry which is preliminary data.</text>
</comment>
<evidence type="ECO:0000259" key="9">
    <source>
        <dbReference type="SMART" id="SM00481"/>
    </source>
</evidence>
<dbReference type="InterPro" id="IPR004805">
    <property type="entry name" value="DnaE2/DnaE/PolC"/>
</dbReference>
<sequence>MSFVHLHVHTQYSILDGQSSIENLFNRADELGMPGIAITDHGNMYGVKEFFKFAKKHPDVKPIVGCEIYVSNHYDHKLKDKDHKSYFHLILLAKNYNGYKNLMKIVSTGHIEGMYYKPRVSHEVVEKYSKDLICCSACIAGEVPRNILAGDMAAAEKAIEWHKKVFGDDYYLEVQLHKTEVPGQSQEVYERQKIALEGIIELSKKTGVKIVATNDAHFVRKEDGPAHDRLICLTTNAYLTDTDRLRYTQQEYIKSEEEMLALFPDHPEFITNTIEVCDKIERYEIDRGHVLPIFKIEESFLKDVDTYLEKYKDVIDAGRCDKDGNDRGVAFTHSVAYLCHLCYEGAKRRYGELNAEQAERIDFELKTICRMGFPDYFLIVQDFIAAARRNGISVGPGRGSAAGSAVAYCLGITNIDPIKYQLLFERFLNPDRISMPDIDIDFDDDGRYRVFKYVEDTYGKDHISHVVTFGTMAAKMAIKDVARVTNMPMDESAKLTKMIPDKPFEAEVEEEVELTENEEPGSKEKVTVKTVEKDDPEHPGEKISVRKRYVTRKVKKEFKPKLSNCVKYIPELKNEYENGSELTRDVLKYAVKLEGCIRQTGVHACAMIIGRGDLTDYIPISIASDKATGEDVWVSQYEGCFIEDVGMLKMDFLGLKTLSIIKECLENIKKRHGIDIDIEKIPIDDEETYRLYGRGDTTSVFQFESEGMKQWLQKLQPTRFEDLIAMNALYRPGPLDYIPSFVERKQGREKIEYDLPEMEEFLQDTYGVTVYQEQVMLLSQKLAGFTKGQADKLRKAMGKKQLDVLESLHDKFIKGGIEHGHPEPVLEKIWGDWRKFAQYAFNKSHATCYAWVSYQTGYLKAHYPAEFQAANLSKNLSNLDEIKKIMDDAKKSKIKVLNPDINESDARFTVNKEGNIRFGLGGIKGFGDNIVKAILKEREENGQFSDIFDFAERMAGIVNRKAYDSLLYSGAFDSFGYNRRQYTLPCSSGDIFLDALVRYADLYKKDTMDEAGSLFGGMEEVKPTRPVMPEMQGDEDVLEMLHKEKELVGMYLSSHPLDRYAFEIENFTTCDLSELSTMIAKCDREKSPQNVNIGGFITSVTSGTNRFGRPFLRALIEDFDGSYEISLNGKEIEAFKGGLEQNSAVYIEGRIDEKYFRKPEDRKEKGDPPYDFKIKKIIHLGNVVETYIKGFAIYVSTPMLNSSFREHLVNLVKKNKGGVPLTMFLYDPQTKFNIEFLSRKFQISVTLPLIEDLKEMGITKYQVLKK</sequence>
<dbReference type="Gene3D" id="3.20.20.140">
    <property type="entry name" value="Metal-dependent hydrolases"/>
    <property type="match status" value="1"/>
</dbReference>
<dbReference type="NCBIfam" id="TIGR00594">
    <property type="entry name" value="polc"/>
    <property type="match status" value="1"/>
</dbReference>
<organism evidence="10 11">
    <name type="scientific">Candidatus Cryptobacteroides merdavium</name>
    <dbReference type="NCBI Taxonomy" id="2840769"/>
    <lineage>
        <taxon>Bacteria</taxon>
        <taxon>Pseudomonadati</taxon>
        <taxon>Bacteroidota</taxon>
        <taxon>Bacteroidia</taxon>
        <taxon>Bacteroidales</taxon>
        <taxon>Candidatus Cryptobacteroides</taxon>
    </lineage>
</organism>
<evidence type="ECO:0000256" key="2">
    <source>
        <dbReference type="ARBA" id="ARBA00019114"/>
    </source>
</evidence>
<dbReference type="CDD" id="cd12113">
    <property type="entry name" value="PHP_PolIIIA_DnaE3"/>
    <property type="match status" value="1"/>
</dbReference>
<keyword evidence="3 10" id="KW-0808">Transferase</keyword>
<reference evidence="10" key="1">
    <citation type="submission" date="2020-10" db="EMBL/GenBank/DDBJ databases">
        <authorList>
            <person name="Gilroy R."/>
        </authorList>
    </citation>
    <scope>NUCLEOTIDE SEQUENCE</scope>
    <source>
        <strain evidence="10">D5-748</strain>
    </source>
</reference>
<keyword evidence="6" id="KW-0239">DNA-directed DNA polymerase</keyword>
<keyword evidence="5" id="KW-0235">DNA replication</keyword>
<dbReference type="InterPro" id="IPR016195">
    <property type="entry name" value="Pol/histidinol_Pase-like"/>
</dbReference>
<protein>
    <recommendedName>
        <fullName evidence="2">DNA polymerase III subunit alpha</fullName>
        <ecNumber evidence="1">2.7.7.7</ecNumber>
    </recommendedName>
</protein>
<dbReference type="AlphaFoldDB" id="A0A9D9HC99"/>
<dbReference type="EC" id="2.7.7.7" evidence="1"/>
<keyword evidence="4 10" id="KW-0548">Nucleotidyltransferase</keyword>
<proteinExistence type="predicted"/>
<name>A0A9D9HC99_9BACT</name>
<evidence type="ECO:0000313" key="10">
    <source>
        <dbReference type="EMBL" id="MBO8444633.1"/>
    </source>
</evidence>
<evidence type="ECO:0000313" key="11">
    <source>
        <dbReference type="Proteomes" id="UP000823619"/>
    </source>
</evidence>
<dbReference type="EMBL" id="JADIMO010000032">
    <property type="protein sequence ID" value="MBO8444633.1"/>
    <property type="molecule type" value="Genomic_DNA"/>
</dbReference>
<dbReference type="PANTHER" id="PTHR32294:SF0">
    <property type="entry name" value="DNA POLYMERASE III SUBUNIT ALPHA"/>
    <property type="match status" value="1"/>
</dbReference>
<evidence type="ECO:0000256" key="4">
    <source>
        <dbReference type="ARBA" id="ARBA00022695"/>
    </source>
</evidence>
<dbReference type="Pfam" id="PF07733">
    <property type="entry name" value="DNA_pol3_alpha"/>
    <property type="match status" value="2"/>
</dbReference>
<dbReference type="Proteomes" id="UP000823619">
    <property type="component" value="Unassembled WGS sequence"/>
</dbReference>
<dbReference type="InterPro" id="IPR029460">
    <property type="entry name" value="DNAPol_HHH"/>
</dbReference>
<dbReference type="GO" id="GO:0006260">
    <property type="term" value="P:DNA replication"/>
    <property type="evidence" value="ECO:0007669"/>
    <property type="project" value="UniProtKB-KW"/>
</dbReference>
<dbReference type="SUPFAM" id="SSF89550">
    <property type="entry name" value="PHP domain-like"/>
    <property type="match status" value="1"/>
</dbReference>
<dbReference type="SMART" id="SM00481">
    <property type="entry name" value="POLIIIAc"/>
    <property type="match status" value="1"/>
</dbReference>
<reference evidence="10" key="2">
    <citation type="journal article" date="2021" name="PeerJ">
        <title>Extensive microbial diversity within the chicken gut microbiome revealed by metagenomics and culture.</title>
        <authorList>
            <person name="Gilroy R."/>
            <person name="Ravi A."/>
            <person name="Getino M."/>
            <person name="Pursley I."/>
            <person name="Horton D.L."/>
            <person name="Alikhan N.F."/>
            <person name="Baker D."/>
            <person name="Gharbi K."/>
            <person name="Hall N."/>
            <person name="Watson M."/>
            <person name="Adriaenssens E.M."/>
            <person name="Foster-Nyarko E."/>
            <person name="Jarju S."/>
            <person name="Secka A."/>
            <person name="Antonio M."/>
            <person name="Oren A."/>
            <person name="Chaudhuri R.R."/>
            <person name="La Ragione R."/>
            <person name="Hildebrand F."/>
            <person name="Pallen M.J."/>
        </authorList>
    </citation>
    <scope>NUCLEOTIDE SEQUENCE</scope>
    <source>
        <strain evidence="10">D5-748</strain>
    </source>
</reference>
<feature type="compositionally biased region" description="Basic and acidic residues" evidence="8">
    <location>
        <begin position="520"/>
        <end position="540"/>
    </location>
</feature>
<dbReference type="PANTHER" id="PTHR32294">
    <property type="entry name" value="DNA POLYMERASE III SUBUNIT ALPHA"/>
    <property type="match status" value="1"/>
</dbReference>
<gene>
    <name evidence="10" type="primary">dnaE</name>
    <name evidence="10" type="ORF">IAC23_02915</name>
</gene>
<dbReference type="Pfam" id="PF14579">
    <property type="entry name" value="HHH_6"/>
    <property type="match status" value="1"/>
</dbReference>
<dbReference type="InterPro" id="IPR003141">
    <property type="entry name" value="Pol/His_phosphatase_N"/>
</dbReference>
<dbReference type="CDD" id="cd04485">
    <property type="entry name" value="DnaE_OBF"/>
    <property type="match status" value="1"/>
</dbReference>
<dbReference type="Gene3D" id="1.10.150.870">
    <property type="match status" value="1"/>
</dbReference>
<evidence type="ECO:0000256" key="5">
    <source>
        <dbReference type="ARBA" id="ARBA00022705"/>
    </source>
</evidence>
<evidence type="ECO:0000256" key="1">
    <source>
        <dbReference type="ARBA" id="ARBA00012417"/>
    </source>
</evidence>
<dbReference type="InterPro" id="IPR004013">
    <property type="entry name" value="PHP_dom"/>
</dbReference>
<evidence type="ECO:0000256" key="7">
    <source>
        <dbReference type="ARBA" id="ARBA00049244"/>
    </source>
</evidence>
<feature type="domain" description="Polymerase/histidinol phosphatase N-terminal" evidence="9">
    <location>
        <begin position="4"/>
        <end position="72"/>
    </location>
</feature>
<dbReference type="Gene3D" id="1.10.10.1600">
    <property type="entry name" value="Bacterial DNA polymerase III alpha subunit, thumb domain"/>
    <property type="match status" value="1"/>
</dbReference>
<accession>A0A9D9HC99</accession>
<dbReference type="InterPro" id="IPR011708">
    <property type="entry name" value="DNA_pol3_alpha_NTPase_dom"/>
</dbReference>
<comment type="catalytic activity">
    <reaction evidence="7">
        <text>DNA(n) + a 2'-deoxyribonucleoside 5'-triphosphate = DNA(n+1) + diphosphate</text>
        <dbReference type="Rhea" id="RHEA:22508"/>
        <dbReference type="Rhea" id="RHEA-COMP:17339"/>
        <dbReference type="Rhea" id="RHEA-COMP:17340"/>
        <dbReference type="ChEBI" id="CHEBI:33019"/>
        <dbReference type="ChEBI" id="CHEBI:61560"/>
        <dbReference type="ChEBI" id="CHEBI:173112"/>
        <dbReference type="EC" id="2.7.7.7"/>
    </reaction>
</comment>
<dbReference type="NCBIfam" id="NF004226">
    <property type="entry name" value="PRK05673.1"/>
    <property type="match status" value="1"/>
</dbReference>
<dbReference type="GO" id="GO:0003887">
    <property type="term" value="F:DNA-directed DNA polymerase activity"/>
    <property type="evidence" value="ECO:0007669"/>
    <property type="project" value="UniProtKB-KW"/>
</dbReference>
<dbReference type="Pfam" id="PF17657">
    <property type="entry name" value="DNA_pol3_finger"/>
    <property type="match status" value="1"/>
</dbReference>
<evidence type="ECO:0000256" key="6">
    <source>
        <dbReference type="ARBA" id="ARBA00022932"/>
    </source>
</evidence>
<dbReference type="InterPro" id="IPR041931">
    <property type="entry name" value="DNA_pol3_alpha_thumb_dom"/>
</dbReference>
<dbReference type="Pfam" id="PF02811">
    <property type="entry name" value="PHP"/>
    <property type="match status" value="1"/>
</dbReference>
<dbReference type="GO" id="GO:0008408">
    <property type="term" value="F:3'-5' exonuclease activity"/>
    <property type="evidence" value="ECO:0007669"/>
    <property type="project" value="InterPro"/>
</dbReference>
<feature type="region of interest" description="Disordered" evidence="8">
    <location>
        <begin position="514"/>
        <end position="540"/>
    </location>
</feature>
<evidence type="ECO:0000256" key="8">
    <source>
        <dbReference type="SAM" id="MobiDB-lite"/>
    </source>
</evidence>
<evidence type="ECO:0000256" key="3">
    <source>
        <dbReference type="ARBA" id="ARBA00022679"/>
    </source>
</evidence>